<reference evidence="1" key="1">
    <citation type="submission" date="2020-11" db="EMBL/GenBank/DDBJ databases">
        <authorList>
            <consortium name="DOE Joint Genome Institute"/>
            <person name="Ahrendt S."/>
            <person name="Riley R."/>
            <person name="Andreopoulos W."/>
            <person name="LaButti K."/>
            <person name="Pangilinan J."/>
            <person name="Ruiz-duenas F.J."/>
            <person name="Barrasa J.M."/>
            <person name="Sanchez-Garcia M."/>
            <person name="Camarero S."/>
            <person name="Miyauchi S."/>
            <person name="Serrano A."/>
            <person name="Linde D."/>
            <person name="Babiker R."/>
            <person name="Drula E."/>
            <person name="Ayuso-Fernandez I."/>
            <person name="Pacheco R."/>
            <person name="Padilla G."/>
            <person name="Ferreira P."/>
            <person name="Barriuso J."/>
            <person name="Kellner H."/>
            <person name="Castanera R."/>
            <person name="Alfaro M."/>
            <person name="Ramirez L."/>
            <person name="Pisabarro A.G."/>
            <person name="Kuo A."/>
            <person name="Tritt A."/>
            <person name="Lipzen A."/>
            <person name="He G."/>
            <person name="Yan M."/>
            <person name="Ng V."/>
            <person name="Cullen D."/>
            <person name="Martin F."/>
            <person name="Rosso M.-N."/>
            <person name="Henrissat B."/>
            <person name="Hibbett D."/>
            <person name="Martinez A.T."/>
            <person name="Grigoriev I.V."/>
        </authorList>
    </citation>
    <scope>NUCLEOTIDE SEQUENCE</scope>
    <source>
        <strain evidence="1">AH 44721</strain>
    </source>
</reference>
<dbReference type="AlphaFoldDB" id="A0A9P5TH66"/>
<organism evidence="1 2">
    <name type="scientific">Gymnopilus junonius</name>
    <name type="common">Spectacular rustgill mushroom</name>
    <name type="synonym">Gymnopilus spectabilis subsp. junonius</name>
    <dbReference type="NCBI Taxonomy" id="109634"/>
    <lineage>
        <taxon>Eukaryota</taxon>
        <taxon>Fungi</taxon>
        <taxon>Dikarya</taxon>
        <taxon>Basidiomycota</taxon>
        <taxon>Agaricomycotina</taxon>
        <taxon>Agaricomycetes</taxon>
        <taxon>Agaricomycetidae</taxon>
        <taxon>Agaricales</taxon>
        <taxon>Agaricineae</taxon>
        <taxon>Hymenogastraceae</taxon>
        <taxon>Gymnopilus</taxon>
    </lineage>
</organism>
<keyword evidence="2" id="KW-1185">Reference proteome</keyword>
<accession>A0A9P5TH66</accession>
<dbReference type="OrthoDB" id="3236341at2759"/>
<protein>
    <submittedName>
        <fullName evidence="1">Uncharacterized protein</fullName>
    </submittedName>
</protein>
<evidence type="ECO:0000313" key="1">
    <source>
        <dbReference type="EMBL" id="KAF8880365.1"/>
    </source>
</evidence>
<dbReference type="Proteomes" id="UP000724874">
    <property type="component" value="Unassembled WGS sequence"/>
</dbReference>
<evidence type="ECO:0000313" key="2">
    <source>
        <dbReference type="Proteomes" id="UP000724874"/>
    </source>
</evidence>
<proteinExistence type="predicted"/>
<gene>
    <name evidence="1" type="ORF">CPB84DRAFT_1687624</name>
</gene>
<dbReference type="EMBL" id="JADNYJ010000141">
    <property type="protein sequence ID" value="KAF8880365.1"/>
    <property type="molecule type" value="Genomic_DNA"/>
</dbReference>
<comment type="caution">
    <text evidence="1">The sequence shown here is derived from an EMBL/GenBank/DDBJ whole genome shotgun (WGS) entry which is preliminary data.</text>
</comment>
<name>A0A9P5TH66_GYMJU</name>
<sequence length="164" mass="18369">MLIFDQDSVLGQQAKLFIQLIVVENKLDTLQLAAPPYMPSEDLKTNINNYSIAVMLSVNISTYKGDIPRNHVLDILKKYHFDLLPGIEHDYANWEKMTRVVNYSLTQAHVKVKKLIRDSIGNNTNIFALAQLIVHGTPCCPTVQLCAWVALMASPFCSSTCAAF</sequence>